<evidence type="ECO:0000313" key="4">
    <source>
        <dbReference type="Proteomes" id="UP000321272"/>
    </source>
</evidence>
<evidence type="ECO:0000256" key="1">
    <source>
        <dbReference type="SAM" id="Phobius"/>
    </source>
</evidence>
<dbReference type="EMBL" id="CP042382">
    <property type="protein sequence ID" value="QEA38621.1"/>
    <property type="molecule type" value="Genomic_DNA"/>
</dbReference>
<dbReference type="Pfam" id="PF03703">
    <property type="entry name" value="bPH_2"/>
    <property type="match status" value="1"/>
</dbReference>
<accession>A0A5B8SQP1</accession>
<dbReference type="AlphaFoldDB" id="A0A5B8SQP1"/>
<feature type="transmembrane region" description="Helical" evidence="1">
    <location>
        <begin position="34"/>
        <end position="53"/>
    </location>
</feature>
<name>A0A5B8SQP1_9GAMM</name>
<feature type="domain" description="YdbS-like PH" evidence="2">
    <location>
        <begin position="98"/>
        <end position="162"/>
    </location>
</feature>
<evidence type="ECO:0000259" key="2">
    <source>
        <dbReference type="Pfam" id="PF03703"/>
    </source>
</evidence>
<dbReference type="RefSeq" id="WP_147183683.1">
    <property type="nucleotide sequence ID" value="NZ_CP042382.1"/>
</dbReference>
<gene>
    <name evidence="3" type="ORF">FGL86_05695</name>
</gene>
<keyword evidence="4" id="KW-1185">Reference proteome</keyword>
<keyword evidence="1" id="KW-0472">Membrane</keyword>
<dbReference type="OrthoDB" id="8999125at2"/>
<keyword evidence="1" id="KW-1133">Transmembrane helix</keyword>
<dbReference type="KEGG" id="paur:FGL86_05695"/>
<keyword evidence="1" id="KW-0812">Transmembrane</keyword>
<sequence>MDPNLIDQDAGRPIAEETSLATLRPSARVVIPSVAWWLSIALGVTGLALTVVFNRPGLVQRVEDSVGAALPEFGWVWLLGGVWLASLAFPLYQLLVLKTTTYHLTSQRLEYTRGILNRRRDQIELARIRDLTTSRTLMNRLLGIGTVILDTVDRSHPVFRIEAQRDVYALSDWLHQLNVEERTRLGYREYEGTQGV</sequence>
<dbReference type="InterPro" id="IPR005182">
    <property type="entry name" value="YdbS-like_PH"/>
</dbReference>
<reference evidence="3 4" key="1">
    <citation type="submission" date="2019-06" db="EMBL/GenBank/DDBJ databases">
        <title>Genome analyses of bacteria isolated from kimchi.</title>
        <authorList>
            <person name="Lee S."/>
            <person name="Ahn S."/>
            <person name="Roh S."/>
        </authorList>
    </citation>
    <scope>NUCLEOTIDE SEQUENCE [LARGE SCALE GENOMIC DNA]</scope>
    <source>
        <strain evidence="3 4">CBA4606</strain>
    </source>
</reference>
<protein>
    <submittedName>
        <fullName evidence="3">PH domain-containing protein</fullName>
    </submittedName>
</protein>
<dbReference type="PANTHER" id="PTHR37938">
    <property type="entry name" value="BLL0215 PROTEIN"/>
    <property type="match status" value="1"/>
</dbReference>
<feature type="transmembrane region" description="Helical" evidence="1">
    <location>
        <begin position="73"/>
        <end position="97"/>
    </location>
</feature>
<organism evidence="3 4">
    <name type="scientific">Pistricoccus aurantiacus</name>
    <dbReference type="NCBI Taxonomy" id="1883414"/>
    <lineage>
        <taxon>Bacteria</taxon>
        <taxon>Pseudomonadati</taxon>
        <taxon>Pseudomonadota</taxon>
        <taxon>Gammaproteobacteria</taxon>
        <taxon>Oceanospirillales</taxon>
        <taxon>Halomonadaceae</taxon>
        <taxon>Pistricoccus</taxon>
    </lineage>
</organism>
<proteinExistence type="predicted"/>
<dbReference type="Proteomes" id="UP000321272">
    <property type="component" value="Chromosome"/>
</dbReference>
<evidence type="ECO:0000313" key="3">
    <source>
        <dbReference type="EMBL" id="QEA38621.1"/>
    </source>
</evidence>
<dbReference type="PANTHER" id="PTHR37938:SF1">
    <property type="entry name" value="BLL0215 PROTEIN"/>
    <property type="match status" value="1"/>
</dbReference>